<dbReference type="Proteomes" id="UP000004754">
    <property type="component" value="Unassembled WGS sequence"/>
</dbReference>
<evidence type="ECO:0000313" key="2">
    <source>
        <dbReference type="Proteomes" id="UP000004754"/>
    </source>
</evidence>
<gene>
    <name evidence="1" type="ORF">HMP0721_2216</name>
</gene>
<dbReference type="HOGENOM" id="CLU_3315495_0_0_9"/>
<dbReference type="AlphaFoldDB" id="E6MJN1"/>
<comment type="caution">
    <text evidence="1">The sequence shown here is derived from an EMBL/GenBank/DDBJ whole genome shotgun (WGS) entry which is preliminary data.</text>
</comment>
<name>E6MJN1_9FIRM</name>
<proteinExistence type="predicted"/>
<evidence type="ECO:0000313" key="1">
    <source>
        <dbReference type="EMBL" id="EFV00767.1"/>
    </source>
</evidence>
<dbReference type="STRING" id="887929.HMP0721_2216"/>
<sequence length="39" mass="4510">MQRRSAAVFDFVCSEHTKSRPPPYILLNKAGYEKILKNT</sequence>
<reference evidence="1 2" key="1">
    <citation type="submission" date="2010-12" db="EMBL/GenBank/DDBJ databases">
        <authorList>
            <person name="Muzny D."/>
            <person name="Qin X."/>
            <person name="Deng J."/>
            <person name="Jiang H."/>
            <person name="Liu Y."/>
            <person name="Qu J."/>
            <person name="Song X.-Z."/>
            <person name="Zhang L."/>
            <person name="Thornton R."/>
            <person name="Coyle M."/>
            <person name="Francisco L."/>
            <person name="Jackson L."/>
            <person name="Javaid M."/>
            <person name="Korchina V."/>
            <person name="Kovar C."/>
            <person name="Mata R."/>
            <person name="Mathew T."/>
            <person name="Ngo R."/>
            <person name="Nguyen L."/>
            <person name="Nguyen N."/>
            <person name="Okwuonu G."/>
            <person name="Ongeri F."/>
            <person name="Pham C."/>
            <person name="Simmons D."/>
            <person name="Wilczek-Boney K."/>
            <person name="Hale W."/>
            <person name="Jakkamsetti A."/>
            <person name="Pham P."/>
            <person name="Ruth R."/>
            <person name="San Lucas F."/>
            <person name="Warren J."/>
            <person name="Zhang J."/>
            <person name="Zhao Z."/>
            <person name="Zhou C."/>
            <person name="Zhu D."/>
            <person name="Lee S."/>
            <person name="Bess C."/>
            <person name="Blankenburg K."/>
            <person name="Forbes L."/>
            <person name="Fu Q."/>
            <person name="Gubbala S."/>
            <person name="Hirani K."/>
            <person name="Jayaseelan J.C."/>
            <person name="Lara F."/>
            <person name="Munidasa M."/>
            <person name="Palculict T."/>
            <person name="Patil S."/>
            <person name="Pu L.-L."/>
            <person name="Saada N."/>
            <person name="Tang L."/>
            <person name="Weissenberger G."/>
            <person name="Zhu Y."/>
            <person name="Hemphill L."/>
            <person name="Shang Y."/>
            <person name="Youmans B."/>
            <person name="Ayvaz T."/>
            <person name="Ross M."/>
            <person name="Santibanez J."/>
            <person name="Aqrawi P."/>
            <person name="Gross S."/>
            <person name="Joshi V."/>
            <person name="Fowler G."/>
            <person name="Nazareth L."/>
            <person name="Reid J."/>
            <person name="Worley K."/>
            <person name="Petrosino J."/>
            <person name="Highlander S."/>
            <person name="Gibbs R."/>
        </authorList>
    </citation>
    <scope>NUCLEOTIDE SEQUENCE [LARGE SCALE GENOMIC DNA]</scope>
    <source>
        <strain evidence="1 2">ATCC 23263</strain>
    </source>
</reference>
<keyword evidence="2" id="KW-1185">Reference proteome</keyword>
<dbReference type="EMBL" id="AEQN01000028">
    <property type="protein sequence ID" value="EFV00767.1"/>
    <property type="molecule type" value="Genomic_DNA"/>
</dbReference>
<organism evidence="1 2">
    <name type="scientific">Pseudoramibacter alactolyticus ATCC 23263</name>
    <dbReference type="NCBI Taxonomy" id="887929"/>
    <lineage>
        <taxon>Bacteria</taxon>
        <taxon>Bacillati</taxon>
        <taxon>Bacillota</taxon>
        <taxon>Clostridia</taxon>
        <taxon>Eubacteriales</taxon>
        <taxon>Eubacteriaceae</taxon>
        <taxon>Pseudoramibacter</taxon>
    </lineage>
</organism>
<protein>
    <submittedName>
        <fullName evidence="1">Uncharacterized protein</fullName>
    </submittedName>
</protein>
<accession>E6MJN1</accession>